<keyword evidence="1" id="KW-0472">Membrane</keyword>
<evidence type="ECO:0000313" key="2">
    <source>
        <dbReference type="EMBL" id="CAG9606903.1"/>
    </source>
</evidence>
<proteinExistence type="predicted"/>
<feature type="transmembrane region" description="Helical" evidence="1">
    <location>
        <begin position="46"/>
        <end position="65"/>
    </location>
</feature>
<evidence type="ECO:0000313" key="3">
    <source>
        <dbReference type="Proteomes" id="UP000789845"/>
    </source>
</evidence>
<feature type="transmembrane region" description="Helical" evidence="1">
    <location>
        <begin position="105"/>
        <end position="124"/>
    </location>
</feature>
<organism evidence="2 3">
    <name type="scientific">Pseudoneobacillus rhizosphaerae</name>
    <dbReference type="NCBI Taxonomy" id="2880968"/>
    <lineage>
        <taxon>Bacteria</taxon>
        <taxon>Bacillati</taxon>
        <taxon>Bacillota</taxon>
        <taxon>Bacilli</taxon>
        <taxon>Bacillales</taxon>
        <taxon>Bacillaceae</taxon>
        <taxon>Pseudoneobacillus</taxon>
    </lineage>
</organism>
<dbReference type="AlphaFoldDB" id="A0A9C7L9J9"/>
<keyword evidence="1" id="KW-1133">Transmembrane helix</keyword>
<keyword evidence="3" id="KW-1185">Reference proteome</keyword>
<sequence>MGKRSFFRFLPIASLVNLFLSTTSIIANKKKWWKNKNPISPGAVDFTYFLGPYFVGTLWIFKFTYGNFPKYLLANLVIDSFNAFPYFFISQKLGVFKFKKWKKRHWGIMSFIWAIIIYGVQHLVEQSIKQKDSDNNTLQ</sequence>
<gene>
    <name evidence="2" type="ORF">NEOCIP111885_00591</name>
</gene>
<comment type="caution">
    <text evidence="2">The sequence shown here is derived from an EMBL/GenBank/DDBJ whole genome shotgun (WGS) entry which is preliminary data.</text>
</comment>
<dbReference type="RefSeq" id="WP_230495180.1">
    <property type="nucleotide sequence ID" value="NZ_CAKJTG010000003.1"/>
</dbReference>
<protein>
    <submittedName>
        <fullName evidence="2">Uncharacterized protein</fullName>
    </submittedName>
</protein>
<evidence type="ECO:0000256" key="1">
    <source>
        <dbReference type="SAM" id="Phobius"/>
    </source>
</evidence>
<keyword evidence="1" id="KW-0812">Transmembrane</keyword>
<dbReference type="EMBL" id="CAKJTG010000003">
    <property type="protein sequence ID" value="CAG9606903.1"/>
    <property type="molecule type" value="Genomic_DNA"/>
</dbReference>
<feature type="transmembrane region" description="Helical" evidence="1">
    <location>
        <begin position="6"/>
        <end position="26"/>
    </location>
</feature>
<feature type="transmembrane region" description="Helical" evidence="1">
    <location>
        <begin position="71"/>
        <end position="89"/>
    </location>
</feature>
<reference evidence="2" key="1">
    <citation type="submission" date="2021-10" db="EMBL/GenBank/DDBJ databases">
        <authorList>
            <person name="Criscuolo A."/>
        </authorList>
    </citation>
    <scope>NUCLEOTIDE SEQUENCE</scope>
    <source>
        <strain evidence="2">CIP111885</strain>
    </source>
</reference>
<accession>A0A9C7L9J9</accession>
<name>A0A9C7L9J9_9BACI</name>
<dbReference type="Proteomes" id="UP000789845">
    <property type="component" value="Unassembled WGS sequence"/>
</dbReference>